<dbReference type="SMR" id="A0A067DSD3"/>
<evidence type="ECO:0000256" key="3">
    <source>
        <dbReference type="ARBA" id="ARBA00023125"/>
    </source>
</evidence>
<dbReference type="InterPro" id="IPR036093">
    <property type="entry name" value="NAC_dom_sf"/>
</dbReference>
<dbReference type="STRING" id="2711.A0A067DSD3"/>
<feature type="non-terminal residue" evidence="8">
    <location>
        <position position="395"/>
    </location>
</feature>
<dbReference type="InterPro" id="IPR003441">
    <property type="entry name" value="NAC-dom"/>
</dbReference>
<evidence type="ECO:0000256" key="6">
    <source>
        <dbReference type="SAM" id="MobiDB-lite"/>
    </source>
</evidence>
<gene>
    <name evidence="8" type="ORF">CISIN_1g037709mg</name>
</gene>
<dbReference type="PROSITE" id="PS51005">
    <property type="entry name" value="NAC"/>
    <property type="match status" value="1"/>
</dbReference>
<dbReference type="PANTHER" id="PTHR31989">
    <property type="entry name" value="NAC DOMAIN-CONTAINING PROTEIN 82-RELATED"/>
    <property type="match status" value="1"/>
</dbReference>
<evidence type="ECO:0000256" key="1">
    <source>
        <dbReference type="ARBA" id="ARBA00004123"/>
    </source>
</evidence>
<dbReference type="AlphaFoldDB" id="A0A067DSD3"/>
<dbReference type="GO" id="GO:0005634">
    <property type="term" value="C:nucleus"/>
    <property type="evidence" value="ECO:0007669"/>
    <property type="project" value="UniProtKB-SubCell"/>
</dbReference>
<keyword evidence="5" id="KW-0539">Nucleus</keyword>
<comment type="subcellular location">
    <subcellularLocation>
        <location evidence="1">Nucleus</location>
    </subcellularLocation>
</comment>
<dbReference type="Proteomes" id="UP000027120">
    <property type="component" value="Unassembled WGS sequence"/>
</dbReference>
<dbReference type="EMBL" id="KK785299">
    <property type="protein sequence ID" value="KDO44485.1"/>
    <property type="molecule type" value="Genomic_DNA"/>
</dbReference>
<keyword evidence="9" id="KW-1185">Reference proteome</keyword>
<dbReference type="GO" id="GO:0006355">
    <property type="term" value="P:regulation of DNA-templated transcription"/>
    <property type="evidence" value="ECO:0007669"/>
    <property type="project" value="InterPro"/>
</dbReference>
<keyword evidence="3" id="KW-0238">DNA-binding</keyword>
<dbReference type="GO" id="GO:0003677">
    <property type="term" value="F:DNA binding"/>
    <property type="evidence" value="ECO:0007669"/>
    <property type="project" value="UniProtKB-KW"/>
</dbReference>
<organism evidence="8 9">
    <name type="scientific">Citrus sinensis</name>
    <name type="common">Sweet orange</name>
    <name type="synonym">Citrus aurantium var. sinensis</name>
    <dbReference type="NCBI Taxonomy" id="2711"/>
    <lineage>
        <taxon>Eukaryota</taxon>
        <taxon>Viridiplantae</taxon>
        <taxon>Streptophyta</taxon>
        <taxon>Embryophyta</taxon>
        <taxon>Tracheophyta</taxon>
        <taxon>Spermatophyta</taxon>
        <taxon>Magnoliopsida</taxon>
        <taxon>eudicotyledons</taxon>
        <taxon>Gunneridae</taxon>
        <taxon>Pentapetalae</taxon>
        <taxon>rosids</taxon>
        <taxon>malvids</taxon>
        <taxon>Sapindales</taxon>
        <taxon>Rutaceae</taxon>
        <taxon>Aurantioideae</taxon>
        <taxon>Citrus</taxon>
    </lineage>
</organism>
<reference evidence="8 9" key="1">
    <citation type="submission" date="2014-04" db="EMBL/GenBank/DDBJ databases">
        <authorList>
            <consortium name="International Citrus Genome Consortium"/>
            <person name="Gmitter F."/>
            <person name="Chen C."/>
            <person name="Farmerie W."/>
            <person name="Harkins T."/>
            <person name="Desany B."/>
            <person name="Mohiuddin M."/>
            <person name="Kodira C."/>
            <person name="Borodovsky M."/>
            <person name="Lomsadze A."/>
            <person name="Burns P."/>
            <person name="Jenkins J."/>
            <person name="Prochnik S."/>
            <person name="Shu S."/>
            <person name="Chapman J."/>
            <person name="Pitluck S."/>
            <person name="Schmutz J."/>
            <person name="Rokhsar D."/>
        </authorList>
    </citation>
    <scope>NUCLEOTIDE SEQUENCE</scope>
</reference>
<keyword evidence="2" id="KW-0805">Transcription regulation</keyword>
<feature type="region of interest" description="Disordered" evidence="6">
    <location>
        <begin position="72"/>
        <end position="100"/>
    </location>
</feature>
<sequence>MDSLTGIGFRPLDEEIIDLLKKKRLDPGFTVQTIKEIDFYSFDPWDLAGFSEFQSMEDVWYFFSKPKYRGAKRKRSGQQQHRKTKSGTWKKTGSGSEMKRKNSTEVIGNKDYLVFIHDDATSEKANTKWLMHEIAIADDPLYKENFVVCRLEGKNCDKKLGVSTTDKHQSSQDFASSSSINVVEDISLESAQPPDRHLVSKTNQVVENIFLKNQLPPSENLFSCNEDSATTSLDSGLSPQNTSTGLQLVPHRVLESRRPPDEQRATYSIDVVENSFKVEPRIPAEFNTHGSFNRLNNDCFLALQSPTYLEQESSYSNGPSFGGDLLNSQFDSGQAIAFSESQQLPNHLISCSRNHVAENTSTGLQLVLHPVLESWRSPDEQRATYSIDVVENSFE</sequence>
<name>A0A067DSD3_CITSI</name>
<evidence type="ECO:0000256" key="5">
    <source>
        <dbReference type="ARBA" id="ARBA00023242"/>
    </source>
</evidence>
<feature type="domain" description="NAC" evidence="7">
    <location>
        <begin position="3"/>
        <end position="154"/>
    </location>
</feature>
<feature type="compositionally biased region" description="Basic residues" evidence="6">
    <location>
        <begin position="72"/>
        <end position="85"/>
    </location>
</feature>
<protein>
    <recommendedName>
        <fullName evidence="7">NAC domain-containing protein</fullName>
    </recommendedName>
</protein>
<evidence type="ECO:0000256" key="4">
    <source>
        <dbReference type="ARBA" id="ARBA00023163"/>
    </source>
</evidence>
<proteinExistence type="predicted"/>
<dbReference type="PaxDb" id="2711-XP_006485450.1"/>
<evidence type="ECO:0000256" key="2">
    <source>
        <dbReference type="ARBA" id="ARBA00023015"/>
    </source>
</evidence>
<evidence type="ECO:0000259" key="7">
    <source>
        <dbReference type="PROSITE" id="PS51005"/>
    </source>
</evidence>
<evidence type="ECO:0000313" key="9">
    <source>
        <dbReference type="Proteomes" id="UP000027120"/>
    </source>
</evidence>
<evidence type="ECO:0000313" key="8">
    <source>
        <dbReference type="EMBL" id="KDO44485.1"/>
    </source>
</evidence>
<dbReference type="Pfam" id="PF02365">
    <property type="entry name" value="NAM"/>
    <property type="match status" value="1"/>
</dbReference>
<feature type="compositionally biased region" description="Low complexity" evidence="6">
    <location>
        <begin position="86"/>
        <end position="96"/>
    </location>
</feature>
<accession>A0A067DSD3</accession>
<keyword evidence="4" id="KW-0804">Transcription</keyword>
<dbReference type="Gene3D" id="2.170.150.80">
    <property type="entry name" value="NAC domain"/>
    <property type="match status" value="1"/>
</dbReference>
<dbReference type="SUPFAM" id="SSF101941">
    <property type="entry name" value="NAC domain"/>
    <property type="match status" value="1"/>
</dbReference>
<feature type="region of interest" description="Disordered" evidence="6">
    <location>
        <begin position="225"/>
        <end position="244"/>
    </location>
</feature>